<dbReference type="AlphaFoldDB" id="A0AAN8NUY5"/>
<sequence>MARKRDERTEEEAAKKRTQKEEESSLGQPDTQEWTWQSRSAKCTVALPKASIFHDSESPMRVEINWRTKYNSSNLSEEKKEPAEIARLKKENMRVTFRGLATLKHQMTPTVQALQVRR</sequence>
<proteinExistence type="predicted"/>
<evidence type="ECO:0000313" key="3">
    <source>
        <dbReference type="Proteomes" id="UP001372834"/>
    </source>
</evidence>
<evidence type="ECO:0000313" key="2">
    <source>
        <dbReference type="EMBL" id="KAK6622977.1"/>
    </source>
</evidence>
<comment type="caution">
    <text evidence="2">The sequence shown here is derived from an EMBL/GenBank/DDBJ whole genome shotgun (WGS) entry which is preliminary data.</text>
</comment>
<gene>
    <name evidence="2" type="ORF">RUM43_008829</name>
</gene>
<dbReference type="EMBL" id="JAWJWE010000038">
    <property type="protein sequence ID" value="KAK6622977.1"/>
    <property type="molecule type" value="Genomic_DNA"/>
</dbReference>
<evidence type="ECO:0000256" key="1">
    <source>
        <dbReference type="SAM" id="MobiDB-lite"/>
    </source>
</evidence>
<protein>
    <submittedName>
        <fullName evidence="2">Uncharacterized protein</fullName>
    </submittedName>
</protein>
<feature type="compositionally biased region" description="Basic and acidic residues" evidence="1">
    <location>
        <begin position="1"/>
        <end position="23"/>
    </location>
</feature>
<feature type="compositionally biased region" description="Polar residues" evidence="1">
    <location>
        <begin position="25"/>
        <end position="35"/>
    </location>
</feature>
<feature type="region of interest" description="Disordered" evidence="1">
    <location>
        <begin position="1"/>
        <end position="35"/>
    </location>
</feature>
<accession>A0AAN8NUY5</accession>
<name>A0AAN8NUY5_POLSC</name>
<reference evidence="2 3" key="1">
    <citation type="submission" date="2023-10" db="EMBL/GenBank/DDBJ databases">
        <title>Genomes of two closely related lineages of the louse Polyplax serrata with different host specificities.</title>
        <authorList>
            <person name="Martinu J."/>
            <person name="Tarabai H."/>
            <person name="Stefka J."/>
            <person name="Hypsa V."/>
        </authorList>
    </citation>
    <scope>NUCLEOTIDE SEQUENCE [LARGE SCALE GENOMIC DNA]</scope>
    <source>
        <strain evidence="2">HR10_N</strain>
    </source>
</reference>
<organism evidence="2 3">
    <name type="scientific">Polyplax serrata</name>
    <name type="common">Common mouse louse</name>
    <dbReference type="NCBI Taxonomy" id="468196"/>
    <lineage>
        <taxon>Eukaryota</taxon>
        <taxon>Metazoa</taxon>
        <taxon>Ecdysozoa</taxon>
        <taxon>Arthropoda</taxon>
        <taxon>Hexapoda</taxon>
        <taxon>Insecta</taxon>
        <taxon>Pterygota</taxon>
        <taxon>Neoptera</taxon>
        <taxon>Paraneoptera</taxon>
        <taxon>Psocodea</taxon>
        <taxon>Troctomorpha</taxon>
        <taxon>Phthiraptera</taxon>
        <taxon>Anoplura</taxon>
        <taxon>Polyplacidae</taxon>
        <taxon>Polyplax</taxon>
    </lineage>
</organism>
<dbReference type="Proteomes" id="UP001372834">
    <property type="component" value="Unassembled WGS sequence"/>
</dbReference>